<keyword evidence="3" id="KW-1185">Reference proteome</keyword>
<proteinExistence type="predicted"/>
<sequence>MHLPWAAGNPVLFGGKQHCHPIAPWGWNQLRGAPTDAEESEGGETQRWPKPALPERYVFVWFGSRPRPVVVELANGVAALDLSESLAIIVLKFPEPHVHDNVSPGPFIGSTMHCILLLSL</sequence>
<evidence type="ECO:0000313" key="2">
    <source>
        <dbReference type="EMBL" id="KAK9021288.1"/>
    </source>
</evidence>
<protein>
    <submittedName>
        <fullName evidence="2">Uncharacterized protein</fullName>
    </submittedName>
</protein>
<accession>A0ABR2S7T4</accession>
<dbReference type="EMBL" id="JBBPBN010000016">
    <property type="protein sequence ID" value="KAK9021288.1"/>
    <property type="molecule type" value="Genomic_DNA"/>
</dbReference>
<dbReference type="Proteomes" id="UP001396334">
    <property type="component" value="Unassembled WGS sequence"/>
</dbReference>
<evidence type="ECO:0000256" key="1">
    <source>
        <dbReference type="SAM" id="MobiDB-lite"/>
    </source>
</evidence>
<gene>
    <name evidence="2" type="ORF">V6N11_011286</name>
</gene>
<name>A0ABR2S7T4_9ROSI</name>
<evidence type="ECO:0000313" key="3">
    <source>
        <dbReference type="Proteomes" id="UP001396334"/>
    </source>
</evidence>
<comment type="caution">
    <text evidence="2">The sequence shown here is derived from an EMBL/GenBank/DDBJ whole genome shotgun (WGS) entry which is preliminary data.</text>
</comment>
<reference evidence="2 3" key="1">
    <citation type="journal article" date="2024" name="G3 (Bethesda)">
        <title>Genome assembly of Hibiscus sabdariffa L. provides insights into metabolisms of medicinal natural products.</title>
        <authorList>
            <person name="Kim T."/>
        </authorList>
    </citation>
    <scope>NUCLEOTIDE SEQUENCE [LARGE SCALE GENOMIC DNA]</scope>
    <source>
        <strain evidence="2">TK-2024</strain>
        <tissue evidence="2">Old leaves</tissue>
    </source>
</reference>
<feature type="region of interest" description="Disordered" evidence="1">
    <location>
        <begin position="30"/>
        <end position="49"/>
    </location>
</feature>
<organism evidence="2 3">
    <name type="scientific">Hibiscus sabdariffa</name>
    <name type="common">roselle</name>
    <dbReference type="NCBI Taxonomy" id="183260"/>
    <lineage>
        <taxon>Eukaryota</taxon>
        <taxon>Viridiplantae</taxon>
        <taxon>Streptophyta</taxon>
        <taxon>Embryophyta</taxon>
        <taxon>Tracheophyta</taxon>
        <taxon>Spermatophyta</taxon>
        <taxon>Magnoliopsida</taxon>
        <taxon>eudicotyledons</taxon>
        <taxon>Gunneridae</taxon>
        <taxon>Pentapetalae</taxon>
        <taxon>rosids</taxon>
        <taxon>malvids</taxon>
        <taxon>Malvales</taxon>
        <taxon>Malvaceae</taxon>
        <taxon>Malvoideae</taxon>
        <taxon>Hibiscus</taxon>
    </lineage>
</organism>